<name>A0ABN6XU46_9MICO</name>
<gene>
    <name evidence="3" type="ORF">GCM10025866_30890</name>
</gene>
<dbReference type="EMBL" id="AP027731">
    <property type="protein sequence ID" value="BDZ47180.1"/>
    <property type="molecule type" value="Genomic_DNA"/>
</dbReference>
<feature type="transmembrane region" description="Helical" evidence="2">
    <location>
        <begin position="283"/>
        <end position="301"/>
    </location>
</feature>
<keyword evidence="4" id="KW-1185">Reference proteome</keyword>
<sequence length="420" mass="45274">MNAEPAAGLAGQVATVANVPAGPTYFDVGNASQTSFYYIPRVQFGVTWIDPSTDEPIPKGQAVVAGKYKIEYGFMDSDCNIIGSDRQDLLGEVTLTASMSEDGDVIQPTLDSGAEYDLAAGDAVVTVDGTYLGGNPAHAEIKQHIYPAPELGTITIDHPDLTVTSLNSSASISATYAGADGRTVTQQEWDAIDPSAFTVTGKPAAGIRWKVIKGKTPGALNLIPVSANGDIYSVDTSHPVRLKVAADYTYDEGIKRATGTTDVTVVDDISFWDRLLHWFEKDGWKLLLGLLALLLLAGYIFKKRFSRRFKSAPHINARPRTFGMPSGQSRGEFKKSLGYRLLPFFADRATFRYAPGTAGFTRLKLKAVSRGAGEVTNWKALVSAHRPEKSVEVNGTRFDKDLTRPPRSAPAASSPPRTPT</sequence>
<accession>A0ABN6XU46</accession>
<reference evidence="4" key="1">
    <citation type="journal article" date="2019" name="Int. J. Syst. Evol. Microbiol.">
        <title>The Global Catalogue of Microorganisms (GCM) 10K type strain sequencing project: providing services to taxonomists for standard genome sequencing and annotation.</title>
        <authorList>
            <consortium name="The Broad Institute Genomics Platform"/>
            <consortium name="The Broad Institute Genome Sequencing Center for Infectious Disease"/>
            <person name="Wu L."/>
            <person name="Ma J."/>
        </authorList>
    </citation>
    <scope>NUCLEOTIDE SEQUENCE [LARGE SCALE GENOMIC DNA]</scope>
    <source>
        <strain evidence="4">NBRC 108725</strain>
    </source>
</reference>
<keyword evidence="2" id="KW-1133">Transmembrane helix</keyword>
<protein>
    <submittedName>
        <fullName evidence="3">Uncharacterized protein</fullName>
    </submittedName>
</protein>
<feature type="compositionally biased region" description="Basic and acidic residues" evidence="1">
    <location>
        <begin position="389"/>
        <end position="404"/>
    </location>
</feature>
<keyword evidence="2" id="KW-0812">Transmembrane</keyword>
<evidence type="ECO:0000256" key="2">
    <source>
        <dbReference type="SAM" id="Phobius"/>
    </source>
</evidence>
<dbReference type="Proteomes" id="UP001321498">
    <property type="component" value="Chromosome"/>
</dbReference>
<keyword evidence="2" id="KW-0472">Membrane</keyword>
<evidence type="ECO:0000313" key="4">
    <source>
        <dbReference type="Proteomes" id="UP001321498"/>
    </source>
</evidence>
<evidence type="ECO:0000313" key="3">
    <source>
        <dbReference type="EMBL" id="BDZ47180.1"/>
    </source>
</evidence>
<proteinExistence type="predicted"/>
<feature type="compositionally biased region" description="Low complexity" evidence="1">
    <location>
        <begin position="405"/>
        <end position="420"/>
    </location>
</feature>
<organism evidence="3 4">
    <name type="scientific">Naasia aerilata</name>
    <dbReference type="NCBI Taxonomy" id="1162966"/>
    <lineage>
        <taxon>Bacteria</taxon>
        <taxon>Bacillati</taxon>
        <taxon>Actinomycetota</taxon>
        <taxon>Actinomycetes</taxon>
        <taxon>Micrococcales</taxon>
        <taxon>Microbacteriaceae</taxon>
        <taxon>Naasia</taxon>
    </lineage>
</organism>
<feature type="region of interest" description="Disordered" evidence="1">
    <location>
        <begin position="389"/>
        <end position="420"/>
    </location>
</feature>
<dbReference type="RefSeq" id="WP_286277130.1">
    <property type="nucleotide sequence ID" value="NZ_AP027731.1"/>
</dbReference>
<evidence type="ECO:0000256" key="1">
    <source>
        <dbReference type="SAM" id="MobiDB-lite"/>
    </source>
</evidence>